<evidence type="ECO:0000259" key="4">
    <source>
        <dbReference type="Pfam" id="PF10367"/>
    </source>
</evidence>
<evidence type="ECO:0000256" key="1">
    <source>
        <dbReference type="PROSITE-ProRule" id="PRU01006"/>
    </source>
</evidence>
<name>S8DX55_9LAMI</name>
<dbReference type="AlphaFoldDB" id="S8DX55"/>
<evidence type="ECO:0000256" key="2">
    <source>
        <dbReference type="SAM" id="MobiDB-lite"/>
    </source>
</evidence>
<feature type="domain" description="Vacuolar sorting protein 39/Transforming growth factor beta receptor-associated" evidence="3">
    <location>
        <begin position="202"/>
        <end position="312"/>
    </location>
</feature>
<dbReference type="InterPro" id="IPR019453">
    <property type="entry name" value="VPS39/TGFA1_Znf"/>
</dbReference>
<dbReference type="GO" id="GO:0006886">
    <property type="term" value="P:intracellular protein transport"/>
    <property type="evidence" value="ECO:0007669"/>
    <property type="project" value="UniProtKB-UniRule"/>
</dbReference>
<organism evidence="5 6">
    <name type="scientific">Genlisea aurea</name>
    <dbReference type="NCBI Taxonomy" id="192259"/>
    <lineage>
        <taxon>Eukaryota</taxon>
        <taxon>Viridiplantae</taxon>
        <taxon>Streptophyta</taxon>
        <taxon>Embryophyta</taxon>
        <taxon>Tracheophyta</taxon>
        <taxon>Spermatophyta</taxon>
        <taxon>Magnoliopsida</taxon>
        <taxon>eudicotyledons</taxon>
        <taxon>Gunneridae</taxon>
        <taxon>Pentapetalae</taxon>
        <taxon>asterids</taxon>
        <taxon>lamiids</taxon>
        <taxon>Lamiales</taxon>
        <taxon>Lentibulariaceae</taxon>
        <taxon>Genlisea</taxon>
    </lineage>
</organism>
<accession>S8DX55</accession>
<dbReference type="GO" id="GO:0034058">
    <property type="term" value="P:endosomal vesicle fusion"/>
    <property type="evidence" value="ECO:0007669"/>
    <property type="project" value="TreeGrafter"/>
</dbReference>
<reference evidence="5 6" key="1">
    <citation type="journal article" date="2013" name="BMC Genomics">
        <title>The miniature genome of a carnivorous plant Genlisea aurea contains a low number of genes and short non-coding sequences.</title>
        <authorList>
            <person name="Leushkin E.V."/>
            <person name="Sutormin R.A."/>
            <person name="Nabieva E.R."/>
            <person name="Penin A.A."/>
            <person name="Kondrashov A.S."/>
            <person name="Logacheva M.D."/>
        </authorList>
    </citation>
    <scope>NUCLEOTIDE SEQUENCE [LARGE SCALE GENOMIC DNA]</scope>
</reference>
<dbReference type="Pfam" id="PF10366">
    <property type="entry name" value="Vps39_1"/>
    <property type="match status" value="1"/>
</dbReference>
<sequence>IVQLTASGNFEEALALCKLLPPEDSNLRTAKEQSIHVRYAHHLFENQRYEEAMDQFLSSQVEIHYVLALYPAIVLPKSSVIPEPETYTEISGDTTDISRGSSAVSDELEAPLPSHALDSEGFGDLESRKMSHNSLMALIKFLQKKRYGVVEKAAAEGTEEVVSSVVASSFASYGNNIMKKVSKGRVANIPVSSVARDAASILDTALLQGLLLTGQTSAALDLLKGLNYCDVRICEDLLKEKNQYACLLELYRWNAMHREALNLLSKLVQQSNSSNPPAELGKNFKPQIIIDYLKTLCGTDPMLVLEFSMLVLESCPSETIDLYLSGNIPADLVNSYLKQHAPTMQTTYLELMISMNENSVSGSLQNEMVQIYLSEVLDWYGDLRSQQKWDEKTYSLTRKKLLSALEGISRYNPDALLNRLPPDALYEERAILLGRLNQHELALSIYIHKLKVPDLALAYCDRVYESGLQQSVRSYSGIYLTLLQIYLNPRKTTKNLEKRVISISPDWSPAGVQKVGVLTSKSRLLRSSKKIAEIEGAEETRISQNGAEDSGKSDADVDEIMEEEASGIMLDKVVDLLSKRWDRINGAQTLRLLPRETKLKNLVPFLEPLLRKSSESHRNLSVIKHLREAENIQVKEEVFGLRRSAVRVTGDNICSLCRKKIGTSVFAVYPNGTNIVHFVCFRDAQSMKTSTTAEGGGSLSSWRK</sequence>
<feature type="repeat" description="CHCR" evidence="1">
    <location>
        <begin position="307"/>
        <end position="491"/>
    </location>
</feature>
<evidence type="ECO:0000259" key="3">
    <source>
        <dbReference type="Pfam" id="PF10366"/>
    </source>
</evidence>
<dbReference type="PANTHER" id="PTHR12894:SF27">
    <property type="entry name" value="TRANSFORMING GROWTH FACTOR-BETA RECEPTOR-ASSOCIATED PROTEIN 1"/>
    <property type="match status" value="1"/>
</dbReference>
<dbReference type="PROSITE" id="PS50236">
    <property type="entry name" value="CHCR"/>
    <property type="match status" value="1"/>
</dbReference>
<keyword evidence="6" id="KW-1185">Reference proteome</keyword>
<dbReference type="PANTHER" id="PTHR12894">
    <property type="entry name" value="CNH DOMAIN CONTAINING"/>
    <property type="match status" value="1"/>
</dbReference>
<feature type="domain" description="Vacuolar sorting protein 39/Transforming growth factor beta receptor-associated zinc finger" evidence="4">
    <location>
        <begin position="645"/>
        <end position="683"/>
    </location>
</feature>
<gene>
    <name evidence="5" type="ORF">M569_06937</name>
</gene>
<comment type="caution">
    <text evidence="5">The sequence shown here is derived from an EMBL/GenBank/DDBJ whole genome shotgun (WGS) entry which is preliminary data.</text>
</comment>
<dbReference type="EMBL" id="AUSU01002898">
    <property type="protein sequence ID" value="EPS67833.1"/>
    <property type="molecule type" value="Genomic_DNA"/>
</dbReference>
<dbReference type="InterPro" id="IPR019452">
    <property type="entry name" value="VPS39/TGF_beta_rcpt-assoc_1"/>
</dbReference>
<dbReference type="InterPro" id="IPR000547">
    <property type="entry name" value="Clathrin_H-chain/VPS_repeat"/>
</dbReference>
<dbReference type="InterPro" id="IPR032914">
    <property type="entry name" value="Vam6/VPS39/TRAP1"/>
</dbReference>
<evidence type="ECO:0000313" key="6">
    <source>
        <dbReference type="Proteomes" id="UP000015453"/>
    </source>
</evidence>
<dbReference type="GO" id="GO:0005737">
    <property type="term" value="C:cytoplasm"/>
    <property type="evidence" value="ECO:0007669"/>
    <property type="project" value="TreeGrafter"/>
</dbReference>
<dbReference type="GO" id="GO:0006914">
    <property type="term" value="P:autophagy"/>
    <property type="evidence" value="ECO:0007669"/>
    <property type="project" value="TreeGrafter"/>
</dbReference>
<proteinExistence type="predicted"/>
<feature type="region of interest" description="Disordered" evidence="2">
    <location>
        <begin position="86"/>
        <end position="105"/>
    </location>
</feature>
<dbReference type="GO" id="GO:0016020">
    <property type="term" value="C:membrane"/>
    <property type="evidence" value="ECO:0007669"/>
    <property type="project" value="TreeGrafter"/>
</dbReference>
<evidence type="ECO:0008006" key="7">
    <source>
        <dbReference type="Google" id="ProtNLM"/>
    </source>
</evidence>
<feature type="compositionally biased region" description="Polar residues" evidence="2">
    <location>
        <begin position="88"/>
        <end position="104"/>
    </location>
</feature>
<dbReference type="Pfam" id="PF10367">
    <property type="entry name" value="zf-Vps39_C"/>
    <property type="match status" value="1"/>
</dbReference>
<dbReference type="OrthoDB" id="5325112at2759"/>
<evidence type="ECO:0000313" key="5">
    <source>
        <dbReference type="EMBL" id="EPS67833.1"/>
    </source>
</evidence>
<dbReference type="Proteomes" id="UP000015453">
    <property type="component" value="Unassembled WGS sequence"/>
</dbReference>
<feature type="non-terminal residue" evidence="5">
    <location>
        <position position="1"/>
    </location>
</feature>
<protein>
    <recommendedName>
        <fullName evidence="7">CNH domain-containing protein</fullName>
    </recommendedName>
</protein>